<proteinExistence type="predicted"/>
<feature type="compositionally biased region" description="Low complexity" evidence="12">
    <location>
        <begin position="103"/>
        <end position="127"/>
    </location>
</feature>
<evidence type="ECO:0000256" key="10">
    <source>
        <dbReference type="PROSITE-ProRule" id="PRU00192"/>
    </source>
</evidence>
<dbReference type="SMART" id="SM00027">
    <property type="entry name" value="EH"/>
    <property type="match status" value="1"/>
</dbReference>
<evidence type="ECO:0000256" key="6">
    <source>
        <dbReference type="ARBA" id="ARBA00022490"/>
    </source>
</evidence>
<evidence type="ECO:0000313" key="19">
    <source>
        <dbReference type="EMBL" id="TFK45949.1"/>
    </source>
</evidence>
<dbReference type="Pfam" id="PF00621">
    <property type="entry name" value="RhoGEF"/>
    <property type="match status" value="1"/>
</dbReference>
<evidence type="ECO:0000256" key="3">
    <source>
        <dbReference type="ARBA" id="ARBA00015110"/>
    </source>
</evidence>
<evidence type="ECO:0000259" key="17">
    <source>
        <dbReference type="PROSITE" id="PS50222"/>
    </source>
</evidence>
<feature type="domain" description="EH" evidence="16">
    <location>
        <begin position="235"/>
        <end position="324"/>
    </location>
</feature>
<evidence type="ECO:0000259" key="14">
    <source>
        <dbReference type="PROSITE" id="PS50003"/>
    </source>
</evidence>
<dbReference type="Pfam" id="PF12763">
    <property type="entry name" value="EH"/>
    <property type="match status" value="1"/>
</dbReference>
<dbReference type="PROSITE" id="PS00741">
    <property type="entry name" value="DH_1"/>
    <property type="match status" value="1"/>
</dbReference>
<keyword evidence="7" id="KW-0254">Endocytosis</keyword>
<keyword evidence="6" id="KW-0963">Cytoplasm</keyword>
<evidence type="ECO:0000256" key="8">
    <source>
        <dbReference type="ARBA" id="ARBA00022737"/>
    </source>
</evidence>
<dbReference type="GO" id="GO:0005085">
    <property type="term" value="F:guanyl-nucleotide exchange factor activity"/>
    <property type="evidence" value="ECO:0007669"/>
    <property type="project" value="InterPro"/>
</dbReference>
<dbReference type="GO" id="GO:0005886">
    <property type="term" value="C:plasma membrane"/>
    <property type="evidence" value="ECO:0007669"/>
    <property type="project" value="UniProtKB-SubCell"/>
</dbReference>
<dbReference type="OrthoDB" id="1716625at2759"/>
<dbReference type="SMART" id="SM00246">
    <property type="entry name" value="WH2"/>
    <property type="match status" value="1"/>
</dbReference>
<dbReference type="InterPro" id="IPR000261">
    <property type="entry name" value="EH_dom"/>
</dbReference>
<feature type="compositionally biased region" description="Pro residues" evidence="12">
    <location>
        <begin position="1016"/>
        <end position="1027"/>
    </location>
</feature>
<dbReference type="CDD" id="cd00160">
    <property type="entry name" value="RhoGEF"/>
    <property type="match status" value="1"/>
</dbReference>
<dbReference type="Pfam" id="PF02205">
    <property type="entry name" value="WH2"/>
    <property type="match status" value="1"/>
</dbReference>
<evidence type="ECO:0000256" key="1">
    <source>
        <dbReference type="ARBA" id="ARBA00004170"/>
    </source>
</evidence>
<keyword evidence="11" id="KW-0175">Coiled coil</keyword>
<feature type="compositionally biased region" description="Low complexity" evidence="12">
    <location>
        <begin position="656"/>
        <end position="669"/>
    </location>
</feature>
<dbReference type="Pfam" id="PF08226">
    <property type="entry name" value="DUF1720"/>
    <property type="match status" value="1"/>
</dbReference>
<sequence length="1961" mass="215231">MSQWGQPGFQYPMQTGMNPQVQQGYQQGGLAPQPTGFPGQRPGGFLQPQQTGFPGAQGFQQPQQTGFPGAQGYQQPQQTGFQGMGSGFQQQRPPVPPVPPLPSQFQQGPGFMGQQQSQPQSRFMSPSLQPQATGFPGAGSMTGLGRGVGAGGMPPPAAPLMPQMTGYMDPRLQMMSSTFMPVNPAAPYGAGGVPQLPPQPQQLGAPSLQQSIQQFNEETKGSAAPKLPWALSKAEKKSYDQMFRAWDTKGTGFIDGQTAREIFGQSGLDNNDLARIWTLADADNRGKLNVQEFHVAMGLIYRRLNGNPVPDELPAELIPPSHRDLDSSVDFLKQVLKDGSRARSPAAVDAPVSRLKERSFTGSGAPGAGGRQDATVYRHEDPEPSRFYQPRSRHLDRDAVRVGNESSADDLSDIKRQLDNTAKMLDRVTEENASRSAEDEALERELSDLKYRVKRVQEDLEYASRGPRSSAKDEDRRRLERELLKLMHERVPEVERKIRDREERKEREKREWARDRDRRNDRFGRYDDRGDRYSSSRRYDDDVDRDRGRYVGSYDRDDRGRDREYSRDRDYDRDRSARREPSYERHRDRDYDRPRSPPAARSPPPPPPPTAATSTLSKPPPPPAPSASPAPGTKNMTPEERKEYIRQEAQRRMQERMAALGVTTAGAGARSLDTSVADRLAQEKREAEEKSKEAERLAEERERLRKERLEGEKALKEGGGTPQTPATPSSSVPPTPTAAPTPKPPAPPAPKRAPAPPPPRKGAAPRPPVSPRVQTPASPAPPPPQAPPAVVSPPVSSPAPPQEPLIDPEEQRLKEREEALRKQREERLARIRQLEQEEEQARKAEQEYESRRKAFVTASSAASPPPPSTPTAPPAPPEVEPAISSPAPPPPPPPPPPAASSPAVPTHEKSGTNPFNRMMKDAPAASPILPANGSTNPFFRSQTVPPPAPASPVVPPPKSSTPVPVKTAYHTAPSDDSDWDDVQEKDDEDSSDDEIATSRQSRSALAQELFGSILPPARPESAGPPTPRASVTPAPAAPPAPPAPAVPAAPPAPPAPAMPVVPPPPPSAPIPPPAPAAPGAPPPPPPTSASIPAPTGDRSALLGAIQGGARLRKTVTNDRSSAPVSGKVLGDAAPPEHINAAPRLPSPPPIVQPAAISPDPAAAAMPTMPSMDSKSTNRQSVDWYAGLAADQGGAYQEQLPPTIEEDEGYEVVDKESAVPDIQVSEHETNGTAGSDPMEDIDKSTNYRVRSLYPYEGQRSEDLNFGENLVLTAHPSKSDGEWWYGTLVRDGQSGFFPKTYVQVLDNVIKAKALYAYTGGSADELPLAEGDEVVVVDRSDPDWWKAEQGGVVFIVPAAYLEIIEDGVSSPRKRDFDEGYPTVEQPPTAIESLAESESAEDSDDTSDEEYLSFSDSDSEPESERTEEERHREREARELERQRVLEAAGLVVKEDADRHSKPMRKKSLRRRPPPAVPHRSSIVSTASEKDLPATPPPDADENVVRLDDAYERYEAFKQTKGHTSRLSTSSLDTGPSSPLPPLSPSSTLARTVSRESEGAVRTYSHFLHFLGRRTPGTEPEKRAMPIISGPIMDRAVTPVQQEGDSSFGSSWSSLVDKTALEEIPAHERRRQEATFELIATESAYVRDLQLIVEVFYASLLPLLDTKAITVIFANVEDILLTNTTFLSSLEERQKECRLYIDRIGDILESNMSKMAVYMDYCVNQATAIKVLQSMRESNPALAAQLQVCAKWSEQRLRDDPIVRNLDLSSYLLVPMQRITRYPLLIKQILHYTETADERGRIENALEIAERILDHINESIREQEGRERLKTISRDLWIGQGRLDLTAPTRYMGSRKLLKEGTIAKAKSGRKLRAFLCSDILVLTDDAAKSLYRMPIPLSEVKVRDIPGSKDDSTFQLALPYPRGGETVNVRAMSVRDCQLWMQAIESASDRCKVAEKRAHRKTLST</sequence>
<feature type="compositionally biased region" description="Basic and acidic residues" evidence="12">
    <location>
        <begin position="637"/>
        <end position="655"/>
    </location>
</feature>
<dbReference type="Gene3D" id="2.30.29.30">
    <property type="entry name" value="Pleckstrin-homology domain (PH domain)/Phosphotyrosine-binding domain (PTB)"/>
    <property type="match status" value="1"/>
</dbReference>
<dbReference type="GO" id="GO:0010008">
    <property type="term" value="C:endosome membrane"/>
    <property type="evidence" value="ECO:0007669"/>
    <property type="project" value="UniProtKB-SubCell"/>
</dbReference>
<dbReference type="InterPro" id="IPR035899">
    <property type="entry name" value="DBL_dom_sf"/>
</dbReference>
<dbReference type="PROSITE" id="PS50010">
    <property type="entry name" value="DH_2"/>
    <property type="match status" value="1"/>
</dbReference>
<feature type="compositionally biased region" description="Low complexity" evidence="12">
    <location>
        <begin position="47"/>
        <end position="92"/>
    </location>
</feature>
<feature type="compositionally biased region" description="Pro residues" evidence="12">
    <location>
        <begin position="944"/>
        <end position="959"/>
    </location>
</feature>
<dbReference type="SUPFAM" id="SSF50044">
    <property type="entry name" value="SH3-domain"/>
    <property type="match status" value="2"/>
</dbReference>
<dbReference type="PROSITE" id="PS50002">
    <property type="entry name" value="SH3"/>
    <property type="match status" value="1"/>
</dbReference>
<feature type="compositionally biased region" description="Basic and acidic residues" evidence="12">
    <location>
        <begin position="496"/>
        <end position="595"/>
    </location>
</feature>
<keyword evidence="20" id="KW-1185">Reference proteome</keyword>
<dbReference type="GO" id="GO:0030479">
    <property type="term" value="C:actin cortical patch"/>
    <property type="evidence" value="ECO:0007669"/>
    <property type="project" value="UniProtKB-SubCell"/>
</dbReference>
<dbReference type="SUPFAM" id="SSF48065">
    <property type="entry name" value="DBL homology domain (DH-domain)"/>
    <property type="match status" value="1"/>
</dbReference>
<dbReference type="SMART" id="SM00326">
    <property type="entry name" value="SH3"/>
    <property type="match status" value="2"/>
</dbReference>
<dbReference type="Gene3D" id="1.10.238.10">
    <property type="entry name" value="EF-hand"/>
    <property type="match status" value="1"/>
</dbReference>
<dbReference type="GO" id="GO:0005509">
    <property type="term" value="F:calcium ion binding"/>
    <property type="evidence" value="ECO:0007669"/>
    <property type="project" value="InterPro"/>
</dbReference>
<evidence type="ECO:0000256" key="2">
    <source>
        <dbReference type="ARBA" id="ARBA00004496"/>
    </source>
</evidence>
<evidence type="ECO:0000256" key="5">
    <source>
        <dbReference type="ARBA" id="ARBA00022443"/>
    </source>
</evidence>
<evidence type="ECO:0000256" key="9">
    <source>
        <dbReference type="ARBA" id="ARBA00023136"/>
    </source>
</evidence>
<dbReference type="InterPro" id="IPR002048">
    <property type="entry name" value="EF_hand_dom"/>
</dbReference>
<dbReference type="STRING" id="5364.A0A5C3MKM2"/>
<dbReference type="CDD" id="cd00174">
    <property type="entry name" value="SH3"/>
    <property type="match status" value="1"/>
</dbReference>
<dbReference type="InterPro" id="IPR051480">
    <property type="entry name" value="Endocytic_GEF_Adapter"/>
</dbReference>
<dbReference type="PROSITE" id="PS50222">
    <property type="entry name" value="EF_HAND_2"/>
    <property type="match status" value="2"/>
</dbReference>
<dbReference type="EMBL" id="ML213535">
    <property type="protein sequence ID" value="TFK45949.1"/>
    <property type="molecule type" value="Genomic_DNA"/>
</dbReference>
<dbReference type="GO" id="GO:0006897">
    <property type="term" value="P:endocytosis"/>
    <property type="evidence" value="ECO:0007669"/>
    <property type="project" value="UniProtKB-KW"/>
</dbReference>
<feature type="compositionally biased region" description="Basic residues" evidence="12">
    <location>
        <begin position="1457"/>
        <end position="1468"/>
    </location>
</feature>
<dbReference type="CDD" id="cd22249">
    <property type="entry name" value="UDM1_RNF168_RNF169-like"/>
    <property type="match status" value="1"/>
</dbReference>
<dbReference type="Pfam" id="PF14604">
    <property type="entry name" value="SH3_9"/>
    <property type="match status" value="1"/>
</dbReference>
<feature type="compositionally biased region" description="Pro residues" evidence="12">
    <location>
        <begin position="778"/>
        <end position="803"/>
    </location>
</feature>
<evidence type="ECO:0000256" key="11">
    <source>
        <dbReference type="SAM" id="Coils"/>
    </source>
</evidence>
<feature type="region of interest" description="Disordered" evidence="12">
    <location>
        <begin position="1"/>
        <end position="153"/>
    </location>
</feature>
<feature type="domain" description="EF-hand" evidence="17">
    <location>
        <begin position="234"/>
        <end position="269"/>
    </location>
</feature>
<dbReference type="PROSITE" id="PS51082">
    <property type="entry name" value="WH2"/>
    <property type="match status" value="1"/>
</dbReference>
<feature type="domain" description="SH3" evidence="13">
    <location>
        <begin position="1304"/>
        <end position="1363"/>
    </location>
</feature>
<feature type="compositionally biased region" description="Basic and acidic residues" evidence="12">
    <location>
        <begin position="680"/>
        <end position="716"/>
    </location>
</feature>
<dbReference type="InterPro" id="IPR036028">
    <property type="entry name" value="SH3-like_dom_sf"/>
</dbReference>
<keyword evidence="8" id="KW-0677">Repeat</keyword>
<feature type="compositionally biased region" description="Pro residues" evidence="12">
    <location>
        <begin position="596"/>
        <end position="610"/>
    </location>
</feature>
<dbReference type="SMART" id="SM00054">
    <property type="entry name" value="EFh"/>
    <property type="match status" value="2"/>
</dbReference>
<dbReference type="PROSITE" id="PS50031">
    <property type="entry name" value="EH"/>
    <property type="match status" value="1"/>
</dbReference>
<feature type="domain" description="WH2" evidence="18">
    <location>
        <begin position="1097"/>
        <end position="1114"/>
    </location>
</feature>
<comment type="subcellular location">
    <subcellularLocation>
        <location evidence="2">Cytoplasm</location>
    </subcellularLocation>
    <subcellularLocation>
        <location evidence="1">Membrane</location>
        <topology evidence="1">Peripheral membrane protein</topology>
    </subcellularLocation>
</comment>
<feature type="region of interest" description="Disordered" evidence="12">
    <location>
        <begin position="340"/>
        <end position="397"/>
    </location>
</feature>
<gene>
    <name evidence="19" type="ORF">OE88DRAFT_1639082</name>
</gene>
<feature type="compositionally biased region" description="Polar residues" evidence="12">
    <location>
        <begin position="932"/>
        <end position="942"/>
    </location>
</feature>
<accession>A0A5C3MKM2</accession>
<dbReference type="GO" id="GO:0035556">
    <property type="term" value="P:intracellular signal transduction"/>
    <property type="evidence" value="ECO:0007669"/>
    <property type="project" value="InterPro"/>
</dbReference>
<evidence type="ECO:0000256" key="4">
    <source>
        <dbReference type="ARBA" id="ARBA00020728"/>
    </source>
</evidence>
<dbReference type="InterPro" id="IPR011992">
    <property type="entry name" value="EF-hand-dom_pair"/>
</dbReference>
<feature type="compositionally biased region" description="Gly residues" evidence="12">
    <location>
        <begin position="136"/>
        <end position="152"/>
    </location>
</feature>
<protein>
    <recommendedName>
        <fullName evidence="3">Actin cytoskeleton-regulatory complex protein PAN1</fullName>
    </recommendedName>
    <alternativeName>
        <fullName evidence="4">Actin cytoskeleton-regulatory complex protein pan1</fullName>
    </alternativeName>
</protein>
<feature type="domain" description="EF-hand" evidence="17">
    <location>
        <begin position="272"/>
        <end position="303"/>
    </location>
</feature>
<evidence type="ECO:0000259" key="15">
    <source>
        <dbReference type="PROSITE" id="PS50010"/>
    </source>
</evidence>
<feature type="domain" description="DH" evidence="15">
    <location>
        <begin position="1625"/>
        <end position="1814"/>
    </location>
</feature>
<dbReference type="PANTHER" id="PTHR46006">
    <property type="entry name" value="RHO GUANINE NUCLEOTIDE EXCHANGE FACTOR AT 64C, ISOFORM A"/>
    <property type="match status" value="1"/>
</dbReference>
<feature type="compositionally biased region" description="Acidic residues" evidence="12">
    <location>
        <begin position="975"/>
        <end position="995"/>
    </location>
</feature>
<dbReference type="InterPro" id="IPR011993">
    <property type="entry name" value="PH-like_dom_sf"/>
</dbReference>
<feature type="compositionally biased region" description="Basic and acidic residues" evidence="12">
    <location>
        <begin position="809"/>
        <end position="852"/>
    </location>
</feature>
<dbReference type="InterPro" id="IPR013182">
    <property type="entry name" value="DUF1720"/>
</dbReference>
<dbReference type="SMART" id="SM00325">
    <property type="entry name" value="RhoGEF"/>
    <property type="match status" value="1"/>
</dbReference>
<evidence type="ECO:0000259" key="13">
    <source>
        <dbReference type="PROSITE" id="PS50002"/>
    </source>
</evidence>
<feature type="region of interest" description="Disordered" evidence="12">
    <location>
        <begin position="496"/>
        <end position="1176"/>
    </location>
</feature>
<feature type="domain" description="PH" evidence="14">
    <location>
        <begin position="1851"/>
        <end position="1945"/>
    </location>
</feature>
<dbReference type="PANTHER" id="PTHR46006:SF6">
    <property type="entry name" value="INTERSECTIN-2 ISOFORM X1"/>
    <property type="match status" value="1"/>
</dbReference>
<evidence type="ECO:0000259" key="18">
    <source>
        <dbReference type="PROSITE" id="PS51082"/>
    </source>
</evidence>
<evidence type="ECO:0000313" key="20">
    <source>
        <dbReference type="Proteomes" id="UP000305948"/>
    </source>
</evidence>
<feature type="compositionally biased region" description="Pro residues" evidence="12">
    <location>
        <begin position="731"/>
        <end position="770"/>
    </location>
</feature>
<feature type="compositionally biased region" description="Pro residues" evidence="12">
    <location>
        <begin position="886"/>
        <end position="899"/>
    </location>
</feature>
<dbReference type="InterPro" id="IPR000219">
    <property type="entry name" value="DH_dom"/>
</dbReference>
<dbReference type="InterPro" id="IPR001331">
    <property type="entry name" value="GDS_CDC24_CS"/>
</dbReference>
<keyword evidence="5 10" id="KW-0728">SH3 domain</keyword>
<dbReference type="SUPFAM" id="SSF50729">
    <property type="entry name" value="PH domain-like"/>
    <property type="match status" value="1"/>
</dbReference>
<dbReference type="InterPro" id="IPR001452">
    <property type="entry name" value="SH3_domain"/>
</dbReference>
<reference evidence="19 20" key="1">
    <citation type="journal article" date="2019" name="Nat. Ecol. Evol.">
        <title>Megaphylogeny resolves global patterns of mushroom evolution.</title>
        <authorList>
            <person name="Varga T."/>
            <person name="Krizsan K."/>
            <person name="Foldi C."/>
            <person name="Dima B."/>
            <person name="Sanchez-Garcia M."/>
            <person name="Sanchez-Ramirez S."/>
            <person name="Szollosi G.J."/>
            <person name="Szarkandi J.G."/>
            <person name="Papp V."/>
            <person name="Albert L."/>
            <person name="Andreopoulos W."/>
            <person name="Angelini C."/>
            <person name="Antonin V."/>
            <person name="Barry K.W."/>
            <person name="Bougher N.L."/>
            <person name="Buchanan P."/>
            <person name="Buyck B."/>
            <person name="Bense V."/>
            <person name="Catcheside P."/>
            <person name="Chovatia M."/>
            <person name="Cooper J."/>
            <person name="Damon W."/>
            <person name="Desjardin D."/>
            <person name="Finy P."/>
            <person name="Geml J."/>
            <person name="Haridas S."/>
            <person name="Hughes K."/>
            <person name="Justo A."/>
            <person name="Karasinski D."/>
            <person name="Kautmanova I."/>
            <person name="Kiss B."/>
            <person name="Kocsube S."/>
            <person name="Kotiranta H."/>
            <person name="LaButti K.M."/>
            <person name="Lechner B.E."/>
            <person name="Liimatainen K."/>
            <person name="Lipzen A."/>
            <person name="Lukacs Z."/>
            <person name="Mihaltcheva S."/>
            <person name="Morgado L.N."/>
            <person name="Niskanen T."/>
            <person name="Noordeloos M.E."/>
            <person name="Ohm R.A."/>
            <person name="Ortiz-Santana B."/>
            <person name="Ovrebo C."/>
            <person name="Racz N."/>
            <person name="Riley R."/>
            <person name="Savchenko A."/>
            <person name="Shiryaev A."/>
            <person name="Soop K."/>
            <person name="Spirin V."/>
            <person name="Szebenyi C."/>
            <person name="Tomsovsky M."/>
            <person name="Tulloss R.E."/>
            <person name="Uehling J."/>
            <person name="Grigoriev I.V."/>
            <person name="Vagvolgyi C."/>
            <person name="Papp T."/>
            <person name="Martin F.M."/>
            <person name="Miettinen O."/>
            <person name="Hibbett D.S."/>
            <person name="Nagy L.G."/>
        </authorList>
    </citation>
    <scope>NUCLEOTIDE SEQUENCE [LARGE SCALE GENOMIC DNA]</scope>
    <source>
        <strain evidence="19 20">OMC1185</strain>
    </source>
</reference>
<dbReference type="Pfam" id="PF00018">
    <property type="entry name" value="SH3_1"/>
    <property type="match status" value="1"/>
</dbReference>
<evidence type="ECO:0000256" key="12">
    <source>
        <dbReference type="SAM" id="MobiDB-lite"/>
    </source>
</evidence>
<feature type="compositionally biased region" description="Basic and acidic residues" evidence="12">
    <location>
        <begin position="1418"/>
        <end position="1440"/>
    </location>
</feature>
<dbReference type="InterPro" id="IPR001849">
    <property type="entry name" value="PH_domain"/>
</dbReference>
<dbReference type="GO" id="GO:0003779">
    <property type="term" value="F:actin binding"/>
    <property type="evidence" value="ECO:0007669"/>
    <property type="project" value="InterPro"/>
</dbReference>
<dbReference type="Gene3D" id="2.30.30.40">
    <property type="entry name" value="SH3 Domains"/>
    <property type="match status" value="2"/>
</dbReference>
<feature type="compositionally biased region" description="Pro residues" evidence="12">
    <location>
        <begin position="93"/>
        <end position="102"/>
    </location>
</feature>
<dbReference type="GO" id="GO:0035025">
    <property type="term" value="P:positive regulation of Rho protein signal transduction"/>
    <property type="evidence" value="ECO:0007669"/>
    <property type="project" value="TreeGrafter"/>
</dbReference>
<evidence type="ECO:0000256" key="7">
    <source>
        <dbReference type="ARBA" id="ARBA00022583"/>
    </source>
</evidence>
<feature type="compositionally biased region" description="Pro residues" evidence="12">
    <location>
        <begin position="863"/>
        <end position="879"/>
    </location>
</feature>
<dbReference type="Pfam" id="PF00169">
    <property type="entry name" value="PH"/>
    <property type="match status" value="1"/>
</dbReference>
<dbReference type="PROSITE" id="PS50003">
    <property type="entry name" value="PH_DOMAIN"/>
    <property type="match status" value="1"/>
</dbReference>
<feature type="compositionally biased region" description="Low complexity" evidence="12">
    <location>
        <begin position="1153"/>
        <end position="1173"/>
    </location>
</feature>
<dbReference type="Gene3D" id="1.20.900.10">
    <property type="entry name" value="Dbl homology (DH) domain"/>
    <property type="match status" value="1"/>
</dbReference>
<dbReference type="SUPFAM" id="SSF47473">
    <property type="entry name" value="EF-hand"/>
    <property type="match status" value="1"/>
</dbReference>
<feature type="compositionally biased region" description="Acidic residues" evidence="12">
    <location>
        <begin position="1394"/>
        <end position="1417"/>
    </location>
</feature>
<evidence type="ECO:0000259" key="16">
    <source>
        <dbReference type="PROSITE" id="PS50031"/>
    </source>
</evidence>
<dbReference type="InterPro" id="IPR003124">
    <property type="entry name" value="WH2_dom"/>
</dbReference>
<feature type="compositionally biased region" description="Pro residues" evidence="12">
    <location>
        <begin position="618"/>
        <end position="628"/>
    </location>
</feature>
<keyword evidence="9" id="KW-0472">Membrane</keyword>
<feature type="compositionally biased region" description="Polar residues" evidence="12">
    <location>
        <begin position="12"/>
        <end position="25"/>
    </location>
</feature>
<organism evidence="19 20">
    <name type="scientific">Heliocybe sulcata</name>
    <dbReference type="NCBI Taxonomy" id="5364"/>
    <lineage>
        <taxon>Eukaryota</taxon>
        <taxon>Fungi</taxon>
        <taxon>Dikarya</taxon>
        <taxon>Basidiomycota</taxon>
        <taxon>Agaricomycotina</taxon>
        <taxon>Agaricomycetes</taxon>
        <taxon>Gloeophyllales</taxon>
        <taxon>Gloeophyllaceae</taxon>
        <taxon>Heliocybe</taxon>
    </lineage>
</organism>
<feature type="compositionally biased region" description="Low complexity" evidence="12">
    <location>
        <begin position="1522"/>
        <end position="1532"/>
    </location>
</feature>
<name>A0A5C3MKM2_9AGAM</name>
<dbReference type="SMART" id="SM00233">
    <property type="entry name" value="PH"/>
    <property type="match status" value="1"/>
</dbReference>
<feature type="compositionally biased region" description="Pro residues" evidence="12">
    <location>
        <begin position="1035"/>
        <end position="1087"/>
    </location>
</feature>
<dbReference type="CDD" id="cd00052">
    <property type="entry name" value="EH"/>
    <property type="match status" value="1"/>
</dbReference>
<dbReference type="Proteomes" id="UP000305948">
    <property type="component" value="Unassembled WGS sequence"/>
</dbReference>
<feature type="coiled-coil region" evidence="11">
    <location>
        <begin position="411"/>
        <end position="459"/>
    </location>
</feature>
<feature type="region of interest" description="Disordered" evidence="12">
    <location>
        <begin position="1512"/>
        <end position="1546"/>
    </location>
</feature>
<feature type="region of interest" description="Disordered" evidence="12">
    <location>
        <begin position="1368"/>
        <end position="1498"/>
    </location>
</feature>